<proteinExistence type="predicted"/>
<evidence type="ECO:0000313" key="3">
    <source>
        <dbReference type="Proteomes" id="UP001634007"/>
    </source>
</evidence>
<evidence type="ECO:0000256" key="1">
    <source>
        <dbReference type="SAM" id="Phobius"/>
    </source>
</evidence>
<gene>
    <name evidence="2" type="ORF">ACJRO7_035359</name>
</gene>
<feature type="transmembrane region" description="Helical" evidence="1">
    <location>
        <begin position="86"/>
        <end position="103"/>
    </location>
</feature>
<dbReference type="PANTHER" id="PTHR36714:SF1">
    <property type="entry name" value="T23E23.1"/>
    <property type="match status" value="1"/>
</dbReference>
<accession>A0ABD3J8M9</accession>
<name>A0ABD3J8M9_EUCGL</name>
<dbReference type="EMBL" id="JBJKBG010000009">
    <property type="protein sequence ID" value="KAL3723169.1"/>
    <property type="molecule type" value="Genomic_DNA"/>
</dbReference>
<keyword evidence="1" id="KW-0472">Membrane</keyword>
<organism evidence="2 3">
    <name type="scientific">Eucalyptus globulus</name>
    <name type="common">Tasmanian blue gum</name>
    <dbReference type="NCBI Taxonomy" id="34317"/>
    <lineage>
        <taxon>Eukaryota</taxon>
        <taxon>Viridiplantae</taxon>
        <taxon>Streptophyta</taxon>
        <taxon>Embryophyta</taxon>
        <taxon>Tracheophyta</taxon>
        <taxon>Spermatophyta</taxon>
        <taxon>Magnoliopsida</taxon>
        <taxon>eudicotyledons</taxon>
        <taxon>Gunneridae</taxon>
        <taxon>Pentapetalae</taxon>
        <taxon>rosids</taxon>
        <taxon>malvids</taxon>
        <taxon>Myrtales</taxon>
        <taxon>Myrtaceae</taxon>
        <taxon>Myrtoideae</taxon>
        <taxon>Eucalypteae</taxon>
        <taxon>Eucalyptus</taxon>
    </lineage>
</organism>
<comment type="caution">
    <text evidence="2">The sequence shown here is derived from an EMBL/GenBank/DDBJ whole genome shotgun (WGS) entry which is preliminary data.</text>
</comment>
<protein>
    <submittedName>
        <fullName evidence="2">Uncharacterized protein</fullName>
    </submittedName>
</protein>
<dbReference type="Proteomes" id="UP001634007">
    <property type="component" value="Unassembled WGS sequence"/>
</dbReference>
<dbReference type="AlphaFoldDB" id="A0ABD3J8M9"/>
<sequence length="182" mass="20176">MSALYLVIVNPPDRLDTVMFVHNASAIYGGENLPNPREFFVRPIGKIGFRRPFVTFMYALVLSCLTLLGLLSLASNLCGLSSSMGPVGFSKVLSGVLLVALFAKYMEWSAIWNAWIVISILEEKHGDIALGVAAYLCRGSRRKGLALMLVLFIRRLALRQFCLNFTGHSEESGFLQRLCKSI</sequence>
<dbReference type="PANTHER" id="PTHR36714">
    <property type="entry name" value="T23E23.1"/>
    <property type="match status" value="1"/>
</dbReference>
<evidence type="ECO:0000313" key="2">
    <source>
        <dbReference type="EMBL" id="KAL3723169.1"/>
    </source>
</evidence>
<keyword evidence="3" id="KW-1185">Reference proteome</keyword>
<keyword evidence="1" id="KW-1133">Transmembrane helix</keyword>
<reference evidence="2 3" key="1">
    <citation type="submission" date="2024-11" db="EMBL/GenBank/DDBJ databases">
        <title>Chromosome-level genome assembly of Eucalyptus globulus Labill. provides insights into its genome evolution.</title>
        <authorList>
            <person name="Li X."/>
        </authorList>
    </citation>
    <scope>NUCLEOTIDE SEQUENCE [LARGE SCALE GENOMIC DNA]</scope>
    <source>
        <strain evidence="2">CL2024</strain>
        <tissue evidence="2">Fresh tender leaves</tissue>
    </source>
</reference>
<keyword evidence="1" id="KW-0812">Transmembrane</keyword>
<feature type="transmembrane region" description="Helical" evidence="1">
    <location>
        <begin position="53"/>
        <end position="74"/>
    </location>
</feature>